<gene>
    <name evidence="1" type="ORF">CVLEPA_LOCUS11540</name>
</gene>
<evidence type="ECO:0000313" key="1">
    <source>
        <dbReference type="EMBL" id="CAK8681328.1"/>
    </source>
</evidence>
<dbReference type="EMBL" id="CAWYQH010000079">
    <property type="protein sequence ID" value="CAK8681328.1"/>
    <property type="molecule type" value="Genomic_DNA"/>
</dbReference>
<dbReference type="Proteomes" id="UP001642483">
    <property type="component" value="Unassembled WGS sequence"/>
</dbReference>
<organism evidence="1 2">
    <name type="scientific">Clavelina lepadiformis</name>
    <name type="common">Light-bulb sea squirt</name>
    <name type="synonym">Ascidia lepadiformis</name>
    <dbReference type="NCBI Taxonomy" id="159417"/>
    <lineage>
        <taxon>Eukaryota</taxon>
        <taxon>Metazoa</taxon>
        <taxon>Chordata</taxon>
        <taxon>Tunicata</taxon>
        <taxon>Ascidiacea</taxon>
        <taxon>Aplousobranchia</taxon>
        <taxon>Clavelinidae</taxon>
        <taxon>Clavelina</taxon>
    </lineage>
</organism>
<name>A0ABP0FQK6_CLALP</name>
<protein>
    <submittedName>
        <fullName evidence="1">Uncharacterized protein</fullName>
    </submittedName>
</protein>
<comment type="caution">
    <text evidence="1">The sequence shown here is derived from an EMBL/GenBank/DDBJ whole genome shotgun (WGS) entry which is preliminary data.</text>
</comment>
<evidence type="ECO:0000313" key="2">
    <source>
        <dbReference type="Proteomes" id="UP001642483"/>
    </source>
</evidence>
<proteinExistence type="predicted"/>
<keyword evidence="2" id="KW-1185">Reference proteome</keyword>
<accession>A0ABP0FQK6</accession>
<reference evidence="1 2" key="1">
    <citation type="submission" date="2024-02" db="EMBL/GenBank/DDBJ databases">
        <authorList>
            <person name="Daric V."/>
            <person name="Darras S."/>
        </authorList>
    </citation>
    <scope>NUCLEOTIDE SEQUENCE [LARGE SCALE GENOMIC DNA]</scope>
</reference>
<sequence>MAIFDDKSCMQDTKRQTIINKQKIEASVHIKQNFSFLHAQFLIKNCETFLLSAACNITNRQNSVAETFVNHAFSNYEIIILKQGLNFLFGLKLELFLGY</sequence>